<sequence>MHRFILRKNVAKFSLYNISLKNLSFGVHTYAYELDRKFFEAIDGDEVRKGNVKVVVNVKRTSSTFEFDFELKGVVQVPCTRCLDDLDQAVDSRNCLIVKFGKEYAEESDDIVIIPEEEGEINIAWFLYEFIALTIPIKHVHPAGECNRTVFSKLRKHRAVSKDEEETDEDLGEEELTDEGDPQSGDPRWEALKGLKFEDN</sequence>
<accession>A0A101HL38</accession>
<evidence type="ECO:0000256" key="1">
    <source>
        <dbReference type="SAM" id="MobiDB-lite"/>
    </source>
</evidence>
<dbReference type="STRING" id="1123008.GCA_000380985_01398"/>
<feature type="compositionally biased region" description="Basic and acidic residues" evidence="1">
    <location>
        <begin position="187"/>
        <end position="200"/>
    </location>
</feature>
<dbReference type="PATRIC" id="fig|294710.3.peg.523"/>
<comment type="caution">
    <text evidence="2">The sequence shown here is derived from an EMBL/GenBank/DDBJ whole genome shotgun (WGS) entry which is preliminary data.</text>
</comment>
<feature type="region of interest" description="Disordered" evidence="1">
    <location>
        <begin position="159"/>
        <end position="200"/>
    </location>
</feature>
<evidence type="ECO:0000313" key="2">
    <source>
        <dbReference type="EMBL" id="KUK78450.1"/>
    </source>
</evidence>
<dbReference type="AlphaFoldDB" id="A0A101HL38"/>
<gene>
    <name evidence="2" type="ORF">XD92_0294</name>
</gene>
<dbReference type="Proteomes" id="UP000053860">
    <property type="component" value="Unassembled WGS sequence"/>
</dbReference>
<reference evidence="3" key="1">
    <citation type="journal article" date="2015" name="MBio">
        <title>Genome-Resolved Metagenomic Analysis Reveals Roles for Candidate Phyla and Other Microbial Community Members in Biogeochemical Transformations in Oil Reservoirs.</title>
        <authorList>
            <person name="Hu P."/>
            <person name="Tom L."/>
            <person name="Singh A."/>
            <person name="Thomas B.C."/>
            <person name="Baker B.J."/>
            <person name="Piceno Y.M."/>
            <person name="Andersen G.L."/>
            <person name="Banfield J.F."/>
        </authorList>
    </citation>
    <scope>NUCLEOTIDE SEQUENCE [LARGE SCALE GENOMIC DNA]</scope>
</reference>
<dbReference type="EMBL" id="LGGN01000031">
    <property type="protein sequence ID" value="KUK78450.1"/>
    <property type="molecule type" value="Genomic_DNA"/>
</dbReference>
<evidence type="ECO:0008006" key="4">
    <source>
        <dbReference type="Google" id="ProtNLM"/>
    </source>
</evidence>
<evidence type="ECO:0000313" key="3">
    <source>
        <dbReference type="Proteomes" id="UP000053860"/>
    </source>
</evidence>
<feature type="compositionally biased region" description="Acidic residues" evidence="1">
    <location>
        <begin position="163"/>
        <end position="181"/>
    </location>
</feature>
<dbReference type="Pfam" id="PF02620">
    <property type="entry name" value="YceD"/>
    <property type="match status" value="1"/>
</dbReference>
<proteinExistence type="predicted"/>
<protein>
    <recommendedName>
        <fullName evidence="4">DUF177 domain-containing protein</fullName>
    </recommendedName>
</protein>
<organism evidence="2 3">
    <name type="scientific">Proteiniphilum acetatigenes</name>
    <dbReference type="NCBI Taxonomy" id="294710"/>
    <lineage>
        <taxon>Bacteria</taxon>
        <taxon>Pseudomonadati</taxon>
        <taxon>Bacteroidota</taxon>
        <taxon>Bacteroidia</taxon>
        <taxon>Bacteroidales</taxon>
        <taxon>Dysgonomonadaceae</taxon>
        <taxon>Proteiniphilum</taxon>
    </lineage>
</organism>
<name>A0A101HL38_9BACT</name>
<dbReference type="InterPro" id="IPR003772">
    <property type="entry name" value="YceD"/>
</dbReference>